<dbReference type="InterPro" id="IPR027268">
    <property type="entry name" value="Peptidase_M4/M1_CTD_sf"/>
</dbReference>
<sequence length="373" mass="43308">MENERHIFFLTSRDIGFGTDFSWWEFASRNVSIRVVPEFPKDTVFVLFYGGIIRSGMEVTYSDNSYPHGGFTLYLQNMEWKGFEWGGINFTVYFTPDIYSDEGFELIKEELIFAMDLYRNMIGILPTTKFDAMFYPDFSQAMAKRLGTKAFALNFGHVIIINCPADMEDSATNYASFIFHEVAHEWAGPYISLDLDVHRLVEPLATFMQMEAYGKWEPDGYLRWLNDKEYTTLRYGNMRTFYESLGPTDKYTVYVLYYRGAFTLRSLRFVLGEENFSKVFRGIFEKFHTTQCKNITMFEDTIEELSGKDLDWFFSEWFNSTLYPDYNVTDLSLTRGADGYILTFTVTDASNFTMPVPVRVYSRTGASETTGSG</sequence>
<dbReference type="Gene3D" id="1.10.390.10">
    <property type="entry name" value="Neutral Protease Domain 2"/>
    <property type="match status" value="1"/>
</dbReference>
<dbReference type="GeneID" id="33332617"/>
<dbReference type="AlphaFoldDB" id="A0A2Z2MAG7"/>
<dbReference type="KEGG" id="tgg:A3K92_08645"/>
<dbReference type="EMBL" id="CP014855">
    <property type="protein sequence ID" value="ASJ01542.1"/>
    <property type="molecule type" value="Genomic_DNA"/>
</dbReference>
<gene>
    <name evidence="2" type="ORF">A3K92_08645</name>
</gene>
<feature type="domain" description="Peptidase M1 membrane alanine aminopeptidase" evidence="1">
    <location>
        <begin position="126"/>
        <end position="317"/>
    </location>
</feature>
<protein>
    <recommendedName>
        <fullName evidence="1">Peptidase M1 membrane alanine aminopeptidase domain-containing protein</fullName>
    </recommendedName>
</protein>
<reference evidence="2 3" key="1">
    <citation type="submission" date="2016-03" db="EMBL/GenBank/DDBJ databases">
        <title>Complete genome sequence of Thermococcus gorgonarius.</title>
        <authorList>
            <person name="Oger P.M."/>
        </authorList>
    </citation>
    <scope>NUCLEOTIDE SEQUENCE [LARGE SCALE GENOMIC DNA]</scope>
    <source>
        <strain evidence="2 3">W-12</strain>
    </source>
</reference>
<dbReference type="Proteomes" id="UP000250134">
    <property type="component" value="Chromosome"/>
</dbReference>
<keyword evidence="3" id="KW-1185">Reference proteome</keyword>
<name>A0A2Z2MAG7_THEGO</name>
<dbReference type="Pfam" id="PF01433">
    <property type="entry name" value="Peptidase_M1"/>
    <property type="match status" value="1"/>
</dbReference>
<dbReference type="RefSeq" id="WP_088885875.1">
    <property type="nucleotide sequence ID" value="NZ_CP014855.1"/>
</dbReference>
<accession>A0A2Z2MAG7</accession>
<evidence type="ECO:0000259" key="1">
    <source>
        <dbReference type="Pfam" id="PF01433"/>
    </source>
</evidence>
<dbReference type="GO" id="GO:0008270">
    <property type="term" value="F:zinc ion binding"/>
    <property type="evidence" value="ECO:0007669"/>
    <property type="project" value="InterPro"/>
</dbReference>
<dbReference type="InterPro" id="IPR014782">
    <property type="entry name" value="Peptidase_M1_dom"/>
</dbReference>
<dbReference type="SUPFAM" id="SSF55486">
    <property type="entry name" value="Metalloproteases ('zincins'), catalytic domain"/>
    <property type="match status" value="1"/>
</dbReference>
<evidence type="ECO:0000313" key="3">
    <source>
        <dbReference type="Proteomes" id="UP000250134"/>
    </source>
</evidence>
<dbReference type="GO" id="GO:0008237">
    <property type="term" value="F:metallopeptidase activity"/>
    <property type="evidence" value="ECO:0007669"/>
    <property type="project" value="InterPro"/>
</dbReference>
<evidence type="ECO:0000313" key="2">
    <source>
        <dbReference type="EMBL" id="ASJ01542.1"/>
    </source>
</evidence>
<proteinExistence type="predicted"/>
<organism evidence="2 3">
    <name type="scientific">Thermococcus gorgonarius</name>
    <dbReference type="NCBI Taxonomy" id="71997"/>
    <lineage>
        <taxon>Archaea</taxon>
        <taxon>Methanobacteriati</taxon>
        <taxon>Methanobacteriota</taxon>
        <taxon>Thermococci</taxon>
        <taxon>Thermococcales</taxon>
        <taxon>Thermococcaceae</taxon>
        <taxon>Thermococcus</taxon>
    </lineage>
</organism>
<dbReference type="OrthoDB" id="139771at2157"/>